<proteinExistence type="predicted"/>
<accession>A0AAU9UXU4</accession>
<comment type="caution">
    <text evidence="1">The sequence shown here is derived from an EMBL/GenBank/DDBJ whole genome shotgun (WGS) entry which is preliminary data.</text>
</comment>
<dbReference type="Proteomes" id="UP001153954">
    <property type="component" value="Unassembled WGS sequence"/>
</dbReference>
<name>A0AAU9UXU4_EUPED</name>
<evidence type="ECO:0000313" key="2">
    <source>
        <dbReference type="Proteomes" id="UP001153954"/>
    </source>
</evidence>
<organism evidence="1 2">
    <name type="scientific">Euphydryas editha</name>
    <name type="common">Edith's checkerspot</name>
    <dbReference type="NCBI Taxonomy" id="104508"/>
    <lineage>
        <taxon>Eukaryota</taxon>
        <taxon>Metazoa</taxon>
        <taxon>Ecdysozoa</taxon>
        <taxon>Arthropoda</taxon>
        <taxon>Hexapoda</taxon>
        <taxon>Insecta</taxon>
        <taxon>Pterygota</taxon>
        <taxon>Neoptera</taxon>
        <taxon>Endopterygota</taxon>
        <taxon>Lepidoptera</taxon>
        <taxon>Glossata</taxon>
        <taxon>Ditrysia</taxon>
        <taxon>Papilionoidea</taxon>
        <taxon>Nymphalidae</taxon>
        <taxon>Nymphalinae</taxon>
        <taxon>Euphydryas</taxon>
    </lineage>
</organism>
<evidence type="ECO:0000313" key="1">
    <source>
        <dbReference type="EMBL" id="CAH2101645.1"/>
    </source>
</evidence>
<sequence length="151" mass="17033">MDKLVHRVKDWSGLSRKPATPELSRSQYSLVSTGELTAEALQVWLKLPKKIKYDPELESFQKCYEKEIALSIPDTPTFFPNWLSECDVKKNLLLKKSDSVGPDSIPLLDILTLILASVFNTFISGSFPSMSKDAEIGPCPKKKKKHSFVFN</sequence>
<keyword evidence="2" id="KW-1185">Reference proteome</keyword>
<reference evidence="1" key="1">
    <citation type="submission" date="2022-03" db="EMBL/GenBank/DDBJ databases">
        <authorList>
            <person name="Tunstrom K."/>
        </authorList>
    </citation>
    <scope>NUCLEOTIDE SEQUENCE</scope>
</reference>
<dbReference type="AlphaFoldDB" id="A0AAU9UXU4"/>
<protein>
    <submittedName>
        <fullName evidence="1">Uncharacterized protein</fullName>
    </submittedName>
</protein>
<gene>
    <name evidence="1" type="ORF">EEDITHA_LOCUS16379</name>
</gene>
<dbReference type="EMBL" id="CAKOGL010000024">
    <property type="protein sequence ID" value="CAH2101645.1"/>
    <property type="molecule type" value="Genomic_DNA"/>
</dbReference>